<keyword evidence="2" id="KW-1185">Reference proteome</keyword>
<dbReference type="EMBL" id="SMCS01000008">
    <property type="protein sequence ID" value="TCV92046.1"/>
    <property type="molecule type" value="Genomic_DNA"/>
</dbReference>
<accession>A0A4R3YIK8</accession>
<gene>
    <name evidence="1" type="ORF">EC912_10837</name>
</gene>
<dbReference type="Proteomes" id="UP000295645">
    <property type="component" value="Unassembled WGS sequence"/>
</dbReference>
<organism evidence="1 2">
    <name type="scientific">Luteibacter rhizovicinus</name>
    <dbReference type="NCBI Taxonomy" id="242606"/>
    <lineage>
        <taxon>Bacteria</taxon>
        <taxon>Pseudomonadati</taxon>
        <taxon>Pseudomonadota</taxon>
        <taxon>Gammaproteobacteria</taxon>
        <taxon>Lysobacterales</taxon>
        <taxon>Rhodanobacteraceae</taxon>
        <taxon>Luteibacter</taxon>
    </lineage>
</organism>
<evidence type="ECO:0000313" key="1">
    <source>
        <dbReference type="EMBL" id="TCV92046.1"/>
    </source>
</evidence>
<dbReference type="OrthoDB" id="5959797at2"/>
<name>A0A4R3YIK8_9GAMM</name>
<dbReference type="AlphaFoldDB" id="A0A4R3YIK8"/>
<evidence type="ECO:0000313" key="2">
    <source>
        <dbReference type="Proteomes" id="UP000295645"/>
    </source>
</evidence>
<comment type="caution">
    <text evidence="1">The sequence shown here is derived from an EMBL/GenBank/DDBJ whole genome shotgun (WGS) entry which is preliminary data.</text>
</comment>
<protein>
    <submittedName>
        <fullName evidence="1">Uncharacterized protein</fullName>
    </submittedName>
</protein>
<dbReference type="RefSeq" id="WP_132146175.1">
    <property type="nucleotide sequence ID" value="NZ_SMCS01000008.1"/>
</dbReference>
<sequence>MPSNDIDYHVTDIGGVWGIFRGESQIGMRRCPHEAVAFANFFADWESLSTNGQVRVVGDCYLDRTLRGYRPAA</sequence>
<reference evidence="1 2" key="1">
    <citation type="submission" date="2019-03" db="EMBL/GenBank/DDBJ databases">
        <title>Above-ground endophytic microbial communities from plants in different locations in the United States.</title>
        <authorList>
            <person name="Frank C."/>
        </authorList>
    </citation>
    <scope>NUCLEOTIDE SEQUENCE [LARGE SCALE GENOMIC DNA]</scope>
    <source>
        <strain evidence="1 2">LP_13_YM</strain>
    </source>
</reference>
<proteinExistence type="predicted"/>